<dbReference type="GO" id="GO:0008483">
    <property type="term" value="F:transaminase activity"/>
    <property type="evidence" value="ECO:0007669"/>
    <property type="project" value="UniProtKB-KW"/>
</dbReference>
<dbReference type="EMBL" id="SMKO01000065">
    <property type="protein sequence ID" value="TDD02407.1"/>
    <property type="molecule type" value="Genomic_DNA"/>
</dbReference>
<comment type="similarity">
    <text evidence="2 7">Belongs to the group II decarboxylase family.</text>
</comment>
<keyword evidence="5 7" id="KW-0456">Lyase</keyword>
<dbReference type="PRINTS" id="PR00800">
    <property type="entry name" value="YHDCRBOXLASE"/>
</dbReference>
<dbReference type="InterPro" id="IPR015424">
    <property type="entry name" value="PyrdxlP-dep_Trfase"/>
</dbReference>
<dbReference type="Gene3D" id="3.90.1150.170">
    <property type="match status" value="1"/>
</dbReference>
<evidence type="ECO:0000256" key="5">
    <source>
        <dbReference type="ARBA" id="ARBA00023239"/>
    </source>
</evidence>
<evidence type="ECO:0000313" key="8">
    <source>
        <dbReference type="EMBL" id="TDD02407.1"/>
    </source>
</evidence>
<dbReference type="GO" id="GO:0006520">
    <property type="term" value="P:amino acid metabolic process"/>
    <property type="evidence" value="ECO:0007669"/>
    <property type="project" value="InterPro"/>
</dbReference>
<dbReference type="PANTHER" id="PTHR11999">
    <property type="entry name" value="GROUP II PYRIDOXAL-5-PHOSPHATE DECARBOXYLASE"/>
    <property type="match status" value="1"/>
</dbReference>
<dbReference type="InterPro" id="IPR015422">
    <property type="entry name" value="PyrdxlP-dep_Trfase_small"/>
</dbReference>
<dbReference type="Proteomes" id="UP000295258">
    <property type="component" value="Unassembled WGS sequence"/>
</dbReference>
<comment type="cofactor">
    <cofactor evidence="1 6 7">
        <name>pyridoxal 5'-phosphate</name>
        <dbReference type="ChEBI" id="CHEBI:597326"/>
    </cofactor>
</comment>
<keyword evidence="8" id="KW-0032">Aminotransferase</keyword>
<keyword evidence="8" id="KW-0808">Transferase</keyword>
<dbReference type="GO" id="GO:0019752">
    <property type="term" value="P:carboxylic acid metabolic process"/>
    <property type="evidence" value="ECO:0007669"/>
    <property type="project" value="InterPro"/>
</dbReference>
<dbReference type="GO" id="GO:0004058">
    <property type="term" value="F:aromatic-L-amino-acid decarboxylase activity"/>
    <property type="evidence" value="ECO:0007669"/>
    <property type="project" value="UniProtKB-ARBA"/>
</dbReference>
<evidence type="ECO:0000313" key="9">
    <source>
        <dbReference type="Proteomes" id="UP000295258"/>
    </source>
</evidence>
<gene>
    <name evidence="8" type="ORF">E1292_23585</name>
</gene>
<dbReference type="SUPFAM" id="SSF53383">
    <property type="entry name" value="PLP-dependent transferases"/>
    <property type="match status" value="1"/>
</dbReference>
<feature type="modified residue" description="N6-(pyridoxal phosphate)lysine" evidence="6">
    <location>
        <position position="299"/>
    </location>
</feature>
<organism evidence="8 9">
    <name type="scientific">Nonomuraea deserti</name>
    <dbReference type="NCBI Taxonomy" id="1848322"/>
    <lineage>
        <taxon>Bacteria</taxon>
        <taxon>Bacillati</taxon>
        <taxon>Actinomycetota</taxon>
        <taxon>Actinomycetes</taxon>
        <taxon>Streptosporangiales</taxon>
        <taxon>Streptosporangiaceae</taxon>
        <taxon>Nonomuraea</taxon>
    </lineage>
</organism>
<evidence type="ECO:0000256" key="4">
    <source>
        <dbReference type="ARBA" id="ARBA00022898"/>
    </source>
</evidence>
<reference evidence="8 9" key="1">
    <citation type="submission" date="2019-03" db="EMBL/GenBank/DDBJ databases">
        <title>Draft genome sequences of novel Actinobacteria.</title>
        <authorList>
            <person name="Sahin N."/>
            <person name="Ay H."/>
            <person name="Saygin H."/>
        </authorList>
    </citation>
    <scope>NUCLEOTIDE SEQUENCE [LARGE SCALE GENOMIC DNA]</scope>
    <source>
        <strain evidence="8 9">KC310</strain>
    </source>
</reference>
<keyword evidence="4 6" id="KW-0663">Pyridoxal phosphate</keyword>
<evidence type="ECO:0000256" key="2">
    <source>
        <dbReference type="ARBA" id="ARBA00009533"/>
    </source>
</evidence>
<sequence length="466" mass="50060">MTTQQERHTALPLDLAPHTVAELGRQAVDLIVRQVAELPDEPASDYRDAGRLAALLRRPPAGEPGDFGTLIETFRQAAGQGVNTAGPGYLAYFPAGGLVSSALAELLAQVANRYTGVAQTAPALVAMEESVLTWMAGLFGLPSGAGGLITTGASAATLSAVVAARHDRLGAAFGDGTVYVTEHTHYSLAKAAQIAGLPAERIRTVPTTADLRMDVREAARMIAEDRAAGLRPFLLAGTAGSTSTGTVDPLADLGRLARAQGLWYHVDAAYGGGFQLTRRGRERLAGIEEADSITFDPHKSLFLPYGTGVLLVREPAVLRAAHAGGGRYLQDIHEVDGLPDYGHLGVELTREFRGLRLWLPLHLHGVRAFEEALDEKLDLAGVVHRELSADPRLEVPWQPDLSVVPFRLRGSDDANRRLLDRINATRRVYLSSTTLEGAFYLRLCVLSVRTRADRVEEALHAIRASC</sequence>
<evidence type="ECO:0000256" key="7">
    <source>
        <dbReference type="RuleBase" id="RU000382"/>
    </source>
</evidence>
<dbReference type="Gene3D" id="3.90.1150.10">
    <property type="entry name" value="Aspartate Aminotransferase, domain 1"/>
    <property type="match status" value="1"/>
</dbReference>
<name>A0A4R4VFK7_9ACTN</name>
<keyword evidence="9" id="KW-1185">Reference proteome</keyword>
<proteinExistence type="inferred from homology"/>
<keyword evidence="3" id="KW-0210">Decarboxylase</keyword>
<dbReference type="RefSeq" id="WP_132597393.1">
    <property type="nucleotide sequence ID" value="NZ_SMKO01000065.1"/>
</dbReference>
<dbReference type="InterPro" id="IPR002129">
    <property type="entry name" value="PyrdxlP-dep_de-COase"/>
</dbReference>
<evidence type="ECO:0000256" key="3">
    <source>
        <dbReference type="ARBA" id="ARBA00022793"/>
    </source>
</evidence>
<evidence type="ECO:0000256" key="6">
    <source>
        <dbReference type="PIRSR" id="PIRSR602129-50"/>
    </source>
</evidence>
<dbReference type="GO" id="GO:0030170">
    <property type="term" value="F:pyridoxal phosphate binding"/>
    <property type="evidence" value="ECO:0007669"/>
    <property type="project" value="InterPro"/>
</dbReference>
<dbReference type="Gene3D" id="3.40.640.10">
    <property type="entry name" value="Type I PLP-dependent aspartate aminotransferase-like (Major domain)"/>
    <property type="match status" value="1"/>
</dbReference>
<dbReference type="InterPro" id="IPR015421">
    <property type="entry name" value="PyrdxlP-dep_Trfase_major"/>
</dbReference>
<dbReference type="Pfam" id="PF00282">
    <property type="entry name" value="Pyridoxal_deC"/>
    <property type="match status" value="1"/>
</dbReference>
<dbReference type="AlphaFoldDB" id="A0A4R4VFK7"/>
<comment type="caution">
    <text evidence="8">The sequence shown here is derived from an EMBL/GenBank/DDBJ whole genome shotgun (WGS) entry which is preliminary data.</text>
</comment>
<dbReference type="GO" id="GO:0005737">
    <property type="term" value="C:cytoplasm"/>
    <property type="evidence" value="ECO:0007669"/>
    <property type="project" value="TreeGrafter"/>
</dbReference>
<dbReference type="InterPro" id="IPR010977">
    <property type="entry name" value="Aromatic_deC"/>
</dbReference>
<accession>A0A4R4VFK7</accession>
<protein>
    <submittedName>
        <fullName evidence="8">Aminotransferase class V-fold PLP-dependent enzyme</fullName>
    </submittedName>
</protein>
<evidence type="ECO:0000256" key="1">
    <source>
        <dbReference type="ARBA" id="ARBA00001933"/>
    </source>
</evidence>
<dbReference type="PANTHER" id="PTHR11999:SF70">
    <property type="entry name" value="MIP05841P"/>
    <property type="match status" value="1"/>
</dbReference>